<comment type="caution">
    <text evidence="1">The sequence shown here is derived from an EMBL/GenBank/DDBJ whole genome shotgun (WGS) entry which is preliminary data.</text>
</comment>
<sequence length="74" mass="8920">MGERERERRNTCDLPHLLKNINSQLDRKVVHVRRTDSLKFVSFFSLADRDRCDCNVVYLTVETFLKKLYKIEIF</sequence>
<name>A0A9D3RW99_ANGAN</name>
<gene>
    <name evidence="1" type="ORF">ANANG_G00169780</name>
</gene>
<dbReference type="EMBL" id="JAFIRN010000009">
    <property type="protein sequence ID" value="KAG5841722.1"/>
    <property type="molecule type" value="Genomic_DNA"/>
</dbReference>
<evidence type="ECO:0000313" key="2">
    <source>
        <dbReference type="Proteomes" id="UP001044222"/>
    </source>
</evidence>
<organism evidence="1 2">
    <name type="scientific">Anguilla anguilla</name>
    <name type="common">European freshwater eel</name>
    <name type="synonym">Muraena anguilla</name>
    <dbReference type="NCBI Taxonomy" id="7936"/>
    <lineage>
        <taxon>Eukaryota</taxon>
        <taxon>Metazoa</taxon>
        <taxon>Chordata</taxon>
        <taxon>Craniata</taxon>
        <taxon>Vertebrata</taxon>
        <taxon>Euteleostomi</taxon>
        <taxon>Actinopterygii</taxon>
        <taxon>Neopterygii</taxon>
        <taxon>Teleostei</taxon>
        <taxon>Anguilliformes</taxon>
        <taxon>Anguillidae</taxon>
        <taxon>Anguilla</taxon>
    </lineage>
</organism>
<dbReference type="AlphaFoldDB" id="A0A9D3RW99"/>
<dbReference type="Proteomes" id="UP001044222">
    <property type="component" value="Chromosome 9"/>
</dbReference>
<evidence type="ECO:0000313" key="1">
    <source>
        <dbReference type="EMBL" id="KAG5841722.1"/>
    </source>
</evidence>
<accession>A0A9D3RW99</accession>
<keyword evidence="2" id="KW-1185">Reference proteome</keyword>
<reference evidence="1" key="1">
    <citation type="submission" date="2021-01" db="EMBL/GenBank/DDBJ databases">
        <title>A chromosome-scale assembly of European eel, Anguilla anguilla.</title>
        <authorList>
            <person name="Henkel C."/>
            <person name="Jong-Raadsen S.A."/>
            <person name="Dufour S."/>
            <person name="Weltzien F.-A."/>
            <person name="Palstra A.P."/>
            <person name="Pelster B."/>
            <person name="Spaink H.P."/>
            <person name="Van Den Thillart G.E."/>
            <person name="Jansen H."/>
            <person name="Zahm M."/>
            <person name="Klopp C."/>
            <person name="Cedric C."/>
            <person name="Louis A."/>
            <person name="Berthelot C."/>
            <person name="Parey E."/>
            <person name="Roest Crollius H."/>
            <person name="Montfort J."/>
            <person name="Robinson-Rechavi M."/>
            <person name="Bucao C."/>
            <person name="Bouchez O."/>
            <person name="Gislard M."/>
            <person name="Lluch J."/>
            <person name="Milhes M."/>
            <person name="Lampietro C."/>
            <person name="Lopez Roques C."/>
            <person name="Donnadieu C."/>
            <person name="Braasch I."/>
            <person name="Desvignes T."/>
            <person name="Postlethwait J."/>
            <person name="Bobe J."/>
            <person name="Guiguen Y."/>
            <person name="Dirks R."/>
        </authorList>
    </citation>
    <scope>NUCLEOTIDE SEQUENCE</scope>
    <source>
        <strain evidence="1">Tag_6206</strain>
        <tissue evidence="1">Liver</tissue>
    </source>
</reference>
<protein>
    <submittedName>
        <fullName evidence="1">Uncharacterized protein</fullName>
    </submittedName>
</protein>
<proteinExistence type="predicted"/>